<gene>
    <name evidence="1" type="ORF">NC653_036526</name>
</gene>
<comment type="caution">
    <text evidence="1">The sequence shown here is derived from an EMBL/GenBank/DDBJ whole genome shotgun (WGS) entry which is preliminary data.</text>
</comment>
<dbReference type="AlphaFoldDB" id="A0AAD6LKA0"/>
<dbReference type="EMBL" id="JAQIZT010000016">
    <property type="protein sequence ID" value="KAJ6968566.1"/>
    <property type="molecule type" value="Genomic_DNA"/>
</dbReference>
<proteinExistence type="predicted"/>
<organism evidence="1 2">
    <name type="scientific">Populus alba x Populus x berolinensis</name>
    <dbReference type="NCBI Taxonomy" id="444605"/>
    <lineage>
        <taxon>Eukaryota</taxon>
        <taxon>Viridiplantae</taxon>
        <taxon>Streptophyta</taxon>
        <taxon>Embryophyta</taxon>
        <taxon>Tracheophyta</taxon>
        <taxon>Spermatophyta</taxon>
        <taxon>Magnoliopsida</taxon>
        <taxon>eudicotyledons</taxon>
        <taxon>Gunneridae</taxon>
        <taxon>Pentapetalae</taxon>
        <taxon>rosids</taxon>
        <taxon>fabids</taxon>
        <taxon>Malpighiales</taxon>
        <taxon>Salicaceae</taxon>
        <taxon>Saliceae</taxon>
        <taxon>Populus</taxon>
    </lineage>
</organism>
<protein>
    <submittedName>
        <fullName evidence="1">Uncharacterized protein</fullName>
    </submittedName>
</protein>
<keyword evidence="2" id="KW-1185">Reference proteome</keyword>
<evidence type="ECO:0000313" key="1">
    <source>
        <dbReference type="EMBL" id="KAJ6968566.1"/>
    </source>
</evidence>
<evidence type="ECO:0000313" key="2">
    <source>
        <dbReference type="Proteomes" id="UP001164929"/>
    </source>
</evidence>
<accession>A0AAD6LKA0</accession>
<reference evidence="1 2" key="1">
    <citation type="journal article" date="2023" name="Mol. Ecol. Resour.">
        <title>Chromosome-level genome assembly of a triploid poplar Populus alba 'Berolinensis'.</title>
        <authorList>
            <person name="Chen S."/>
            <person name="Yu Y."/>
            <person name="Wang X."/>
            <person name="Wang S."/>
            <person name="Zhang T."/>
            <person name="Zhou Y."/>
            <person name="He R."/>
            <person name="Meng N."/>
            <person name="Wang Y."/>
            <person name="Liu W."/>
            <person name="Liu Z."/>
            <person name="Liu J."/>
            <person name="Guo Q."/>
            <person name="Huang H."/>
            <person name="Sederoff R.R."/>
            <person name="Wang G."/>
            <person name="Qu G."/>
            <person name="Chen S."/>
        </authorList>
    </citation>
    <scope>NUCLEOTIDE SEQUENCE [LARGE SCALE GENOMIC DNA]</scope>
    <source>
        <strain evidence="1">SC-2020</strain>
    </source>
</reference>
<name>A0AAD6LKA0_9ROSI</name>
<sequence length="22" mass="2441">MPIEYAQLALFARTILVGMFVG</sequence>
<dbReference type="Proteomes" id="UP001164929">
    <property type="component" value="Chromosome 16"/>
</dbReference>